<sequence length="44" mass="4782">MELEGKGVKVLIDTGSKASLLSKELALGKKLKNFEKRNFKGAFG</sequence>
<keyword evidence="2" id="KW-1185">Reference proteome</keyword>
<protein>
    <submittedName>
        <fullName evidence="1">Uncharacterized protein</fullName>
    </submittedName>
</protein>
<dbReference type="EMBL" id="LWCA01002653">
    <property type="protein sequence ID" value="OAF63750.1"/>
    <property type="molecule type" value="Genomic_DNA"/>
</dbReference>
<proteinExistence type="predicted"/>
<dbReference type="AlphaFoldDB" id="A0A177APK8"/>
<dbReference type="Proteomes" id="UP000078046">
    <property type="component" value="Unassembled WGS sequence"/>
</dbReference>
<feature type="non-terminal residue" evidence="1">
    <location>
        <position position="44"/>
    </location>
</feature>
<accession>A0A177APK8</accession>
<comment type="caution">
    <text evidence="1">The sequence shown here is derived from an EMBL/GenBank/DDBJ whole genome shotgun (WGS) entry which is preliminary data.</text>
</comment>
<name>A0A177APK8_9BILA</name>
<gene>
    <name evidence="1" type="ORF">A3Q56_08540</name>
</gene>
<evidence type="ECO:0000313" key="1">
    <source>
        <dbReference type="EMBL" id="OAF63750.1"/>
    </source>
</evidence>
<organism evidence="1 2">
    <name type="scientific">Intoshia linei</name>
    <dbReference type="NCBI Taxonomy" id="1819745"/>
    <lineage>
        <taxon>Eukaryota</taxon>
        <taxon>Metazoa</taxon>
        <taxon>Spiralia</taxon>
        <taxon>Lophotrochozoa</taxon>
        <taxon>Mesozoa</taxon>
        <taxon>Orthonectida</taxon>
        <taxon>Rhopaluridae</taxon>
        <taxon>Intoshia</taxon>
    </lineage>
</organism>
<evidence type="ECO:0000313" key="2">
    <source>
        <dbReference type="Proteomes" id="UP000078046"/>
    </source>
</evidence>
<reference evidence="1 2" key="1">
    <citation type="submission" date="2016-04" db="EMBL/GenBank/DDBJ databases">
        <title>The genome of Intoshia linei affirms orthonectids as highly simplified spiralians.</title>
        <authorList>
            <person name="Mikhailov K.V."/>
            <person name="Slusarev G.S."/>
            <person name="Nikitin M.A."/>
            <person name="Logacheva M.D."/>
            <person name="Penin A."/>
            <person name="Aleoshin V."/>
            <person name="Panchin Y.V."/>
        </authorList>
    </citation>
    <scope>NUCLEOTIDE SEQUENCE [LARGE SCALE GENOMIC DNA]</scope>
    <source>
        <strain evidence="1">Intl2013</strain>
        <tissue evidence="1">Whole animal</tissue>
    </source>
</reference>